<dbReference type="InterPro" id="IPR043168">
    <property type="entry name" value="DegV_C"/>
</dbReference>
<dbReference type="Gene3D" id="3.30.1180.10">
    <property type="match status" value="1"/>
</dbReference>
<proteinExistence type="predicted"/>
<dbReference type="RefSeq" id="WP_250859743.1">
    <property type="nucleotide sequence ID" value="NZ_JAGSOJ010000002.1"/>
</dbReference>
<accession>A0A9J6P2A6</accession>
<dbReference type="PANTHER" id="PTHR33434:SF3">
    <property type="entry name" value="DEGV DOMAIN-CONTAINING PROTEIN YITS"/>
    <property type="match status" value="1"/>
</dbReference>
<comment type="function">
    <text evidence="1">May bind long-chain fatty acids, such as palmitate, and may play a role in lipid transport or fatty acid metabolism.</text>
</comment>
<dbReference type="EMBL" id="JAGSOJ010000002">
    <property type="protein sequence ID" value="MCM1990651.1"/>
    <property type="molecule type" value="Genomic_DNA"/>
</dbReference>
<dbReference type="PANTHER" id="PTHR33434">
    <property type="entry name" value="DEGV DOMAIN-CONTAINING PROTEIN DR_1986-RELATED"/>
    <property type="match status" value="1"/>
</dbReference>
<reference evidence="3" key="1">
    <citation type="journal article" date="2021" name="mSystems">
        <title>Bacteria and Archaea Synergistically Convert Glycine Betaine to Biogenic Methane in the Formosa Cold Seep of the South China Sea.</title>
        <authorList>
            <person name="Li L."/>
            <person name="Zhang W."/>
            <person name="Zhang S."/>
            <person name="Song L."/>
            <person name="Sun Q."/>
            <person name="Zhang H."/>
            <person name="Xiang H."/>
            <person name="Dong X."/>
        </authorList>
    </citation>
    <scope>NUCLEOTIDE SEQUENCE</scope>
    <source>
        <strain evidence="3">ZWT</strain>
    </source>
</reference>
<keyword evidence="2" id="KW-0446">Lipid-binding</keyword>
<reference evidence="3" key="2">
    <citation type="submission" date="2021-04" db="EMBL/GenBank/DDBJ databases">
        <authorList>
            <person name="Dong X."/>
        </authorList>
    </citation>
    <scope>NUCLEOTIDE SEQUENCE</scope>
    <source>
        <strain evidence="3">ZWT</strain>
    </source>
</reference>
<dbReference type="Gene3D" id="3.40.50.10170">
    <property type="match status" value="1"/>
</dbReference>
<dbReference type="Pfam" id="PF02645">
    <property type="entry name" value="DegV"/>
    <property type="match status" value="1"/>
</dbReference>
<dbReference type="PROSITE" id="PS51482">
    <property type="entry name" value="DEGV"/>
    <property type="match status" value="1"/>
</dbReference>
<protein>
    <submittedName>
        <fullName evidence="3">DegV family protein</fullName>
    </submittedName>
</protein>
<evidence type="ECO:0000313" key="4">
    <source>
        <dbReference type="Proteomes" id="UP001056429"/>
    </source>
</evidence>
<dbReference type="GO" id="GO:0008289">
    <property type="term" value="F:lipid binding"/>
    <property type="evidence" value="ECO:0007669"/>
    <property type="project" value="UniProtKB-KW"/>
</dbReference>
<sequence length="281" mass="31737">MNNEIVIYCDSSCDLTVQEYKDFNIKLIPLITTVKGKDYFDRVELQPSEFYEMLKEDGVVPKTTMINPQRFIEEFKEDMENQKKIIFLSISSGISSSYNSAEVAKEMTEYEDLHVIDTIGASVGAGLLLRKAVEMRDNNNTVEEIIDEITFMKNKMEYLFCPGSLEMLKRGGRISSTKAAIGTILSIKPICHFDKGYIKMFSKIRGEKALIKFYIKFLEDNGYNPNYRFAIGHANNMKLVNALKEAIKEHFGIDNIIVGEIGAVIGSHTGEGTITLCFVGK</sequence>
<dbReference type="InterPro" id="IPR050270">
    <property type="entry name" value="DegV_domain_contain"/>
</dbReference>
<dbReference type="InterPro" id="IPR003797">
    <property type="entry name" value="DegV"/>
</dbReference>
<name>A0A9J6P2A6_9CLOT</name>
<dbReference type="SUPFAM" id="SSF82549">
    <property type="entry name" value="DAK1/DegV-like"/>
    <property type="match status" value="1"/>
</dbReference>
<evidence type="ECO:0000313" key="3">
    <source>
        <dbReference type="EMBL" id="MCM1990651.1"/>
    </source>
</evidence>
<evidence type="ECO:0000256" key="1">
    <source>
        <dbReference type="ARBA" id="ARBA00003238"/>
    </source>
</evidence>
<keyword evidence="4" id="KW-1185">Reference proteome</keyword>
<evidence type="ECO:0000256" key="2">
    <source>
        <dbReference type="ARBA" id="ARBA00023121"/>
    </source>
</evidence>
<organism evidence="3 4">
    <name type="scientific">Oceanirhabdus seepicola</name>
    <dbReference type="NCBI Taxonomy" id="2828781"/>
    <lineage>
        <taxon>Bacteria</taxon>
        <taxon>Bacillati</taxon>
        <taxon>Bacillota</taxon>
        <taxon>Clostridia</taxon>
        <taxon>Eubacteriales</taxon>
        <taxon>Clostridiaceae</taxon>
        <taxon>Oceanirhabdus</taxon>
    </lineage>
</organism>
<dbReference type="Proteomes" id="UP001056429">
    <property type="component" value="Unassembled WGS sequence"/>
</dbReference>
<dbReference type="AlphaFoldDB" id="A0A9J6P2A6"/>
<dbReference type="NCBIfam" id="TIGR00762">
    <property type="entry name" value="DegV"/>
    <property type="match status" value="1"/>
</dbReference>
<gene>
    <name evidence="3" type="ORF">KDK92_13040</name>
</gene>
<comment type="caution">
    <text evidence="3">The sequence shown here is derived from an EMBL/GenBank/DDBJ whole genome shotgun (WGS) entry which is preliminary data.</text>
</comment>